<evidence type="ECO:0000256" key="1">
    <source>
        <dbReference type="ARBA" id="ARBA00004821"/>
    </source>
</evidence>
<comment type="pathway">
    <text evidence="12">Protein modification; protein lipoylation via endogenous pathway; protein N(6)-(lipoyl)lysine from octanoyl-[acyl-carrier-protein]: step 2/2.</text>
</comment>
<dbReference type="GO" id="GO:0046872">
    <property type="term" value="F:metal ion binding"/>
    <property type="evidence" value="ECO:0007669"/>
    <property type="project" value="UniProtKB-KW"/>
</dbReference>
<dbReference type="PROSITE" id="PS51918">
    <property type="entry name" value="RADICAL_SAM"/>
    <property type="match status" value="1"/>
</dbReference>
<dbReference type="EMBL" id="CP001631">
    <property type="protein sequence ID" value="ACU53669.1"/>
    <property type="molecule type" value="Genomic_DNA"/>
</dbReference>
<comment type="similarity">
    <text evidence="12">Belongs to the radical SAM superfamily. Lipoyl synthase family.</text>
</comment>
<feature type="domain" description="BPL/LPL catalytic" evidence="13">
    <location>
        <begin position="27"/>
        <end position="208"/>
    </location>
</feature>
<dbReference type="SUPFAM" id="SSF102114">
    <property type="entry name" value="Radical SAM enzymes"/>
    <property type="match status" value="1"/>
</dbReference>
<keyword evidence="16" id="KW-1185">Reference proteome</keyword>
<dbReference type="NCBIfam" id="NF009544">
    <property type="entry name" value="PRK12928.1"/>
    <property type="match status" value="1"/>
</dbReference>
<feature type="binding site" evidence="11">
    <location>
        <begin position="139"/>
        <end position="141"/>
    </location>
    <ligand>
        <name>substrate</name>
    </ligand>
</feature>
<feature type="binding site" evidence="12">
    <location>
        <position position="518"/>
    </location>
    <ligand>
        <name>[4Fe-4S] cluster</name>
        <dbReference type="ChEBI" id="CHEBI:49883"/>
        <label>1</label>
    </ligand>
</feature>
<evidence type="ECO:0000256" key="12">
    <source>
        <dbReference type="HAMAP-Rule" id="MF_00206"/>
    </source>
</evidence>
<dbReference type="SMART" id="SM00729">
    <property type="entry name" value="Elp3"/>
    <property type="match status" value="1"/>
</dbReference>
<evidence type="ECO:0000313" key="15">
    <source>
        <dbReference type="EMBL" id="ACU53669.1"/>
    </source>
</evidence>
<comment type="miscellaneous">
    <text evidence="11">In the reaction, the free carboxyl group of octanoic acid is attached via an amide linkage to the epsilon-amino group of a specific lysine residue of lipoyl domains of lipoate-dependent enzymes.</text>
</comment>
<feature type="binding site" evidence="12">
    <location>
        <position position="281"/>
    </location>
    <ligand>
        <name>[4Fe-4S] cluster</name>
        <dbReference type="ChEBI" id="CHEBI:49883"/>
        <label>1</label>
    </ligand>
</feature>
<dbReference type="InterPro" id="IPR013785">
    <property type="entry name" value="Aldolase_TIM"/>
</dbReference>
<dbReference type="NCBIfam" id="TIGR00510">
    <property type="entry name" value="lipA"/>
    <property type="match status" value="1"/>
</dbReference>
<feature type="domain" description="Radical SAM core" evidence="14">
    <location>
        <begin position="293"/>
        <end position="507"/>
    </location>
</feature>
<dbReference type="GO" id="GO:0033819">
    <property type="term" value="F:lipoyl(octanoyl) transferase activity"/>
    <property type="evidence" value="ECO:0007669"/>
    <property type="project" value="UniProtKB-EC"/>
</dbReference>
<proteinExistence type="inferred from homology"/>
<dbReference type="NCBIfam" id="TIGR00214">
    <property type="entry name" value="lipB"/>
    <property type="match status" value="1"/>
</dbReference>
<evidence type="ECO:0000259" key="13">
    <source>
        <dbReference type="PROSITE" id="PS51733"/>
    </source>
</evidence>
<dbReference type="GO" id="GO:0016992">
    <property type="term" value="F:lipoate synthase activity"/>
    <property type="evidence" value="ECO:0007669"/>
    <property type="project" value="UniProtKB-UniRule"/>
</dbReference>
<dbReference type="SUPFAM" id="SSF55681">
    <property type="entry name" value="Class II aaRS and biotin synthetases"/>
    <property type="match status" value="1"/>
</dbReference>
<evidence type="ECO:0000313" key="16">
    <source>
        <dbReference type="Proteomes" id="UP000000771"/>
    </source>
</evidence>
<dbReference type="InterPro" id="IPR058240">
    <property type="entry name" value="rSAM_sf"/>
</dbReference>
<comment type="cofactor">
    <cofactor evidence="12">
        <name>[4Fe-4S] cluster</name>
        <dbReference type="ChEBI" id="CHEBI:49883"/>
    </cofactor>
    <text evidence="12">Binds 2 [4Fe-4S] clusters per subunit. One cluster is coordinated with 3 cysteines and an exchangeable S-adenosyl-L-methionine.</text>
</comment>
<dbReference type="AlphaFoldDB" id="C7LY61"/>
<dbReference type="Pfam" id="PF04055">
    <property type="entry name" value="Radical_SAM"/>
    <property type="match status" value="1"/>
</dbReference>
<dbReference type="InterPro" id="IPR007197">
    <property type="entry name" value="rSAM"/>
</dbReference>
<name>C7LY61_ACIFD</name>
<dbReference type="PROSITE" id="PS01313">
    <property type="entry name" value="LIPB"/>
    <property type="match status" value="1"/>
</dbReference>
<dbReference type="InterPro" id="IPR000544">
    <property type="entry name" value="Octanoyltransferase"/>
</dbReference>
<dbReference type="Pfam" id="PF21948">
    <property type="entry name" value="LplA-B_cat"/>
    <property type="match status" value="1"/>
</dbReference>
<comment type="function">
    <text evidence="9 11">Catalyzes the transfer of endogenously produced octanoic acid from octanoyl-acyl-carrier-protein onto the lipoyl domains of lipoate-dependent enzymes. Lipoyl-ACP can also act as a substrate although octanoyl-ACP is likely to be the physiological substrate.</text>
</comment>
<dbReference type="Gene3D" id="3.30.930.10">
    <property type="entry name" value="Bira Bifunctional Protein, Domain 2"/>
    <property type="match status" value="1"/>
</dbReference>
<dbReference type="InterPro" id="IPR003698">
    <property type="entry name" value="Lipoyl_synth"/>
</dbReference>
<dbReference type="SFLD" id="SFLDF00271">
    <property type="entry name" value="lipoyl_synthase"/>
    <property type="match status" value="1"/>
</dbReference>
<dbReference type="GO" id="GO:0009249">
    <property type="term" value="P:protein lipoylation"/>
    <property type="evidence" value="ECO:0007669"/>
    <property type="project" value="UniProtKB-UniRule"/>
</dbReference>
<sequence>MSDTLRVRWLGRTDYDDALELQHRLHEGTGSWLLLLEHPHTYTMGVRAKREHVLVDPADVGARLVWTDRGGDVTYHGPGQLVAYPIVDVPVEPDSTPRYVHRLEQVLIETLAEFQLAAFALDGYPGVWVDAAAPRKIAAIGVKLTRGRSLHGIALNVTTDLGMFGHIVPCGIPDKPVTSMAAEGVRVSVEDVARVFARRFAVTFGLEARSAGVDWPVAQPASSESATSPVERRLQRAGVSLGEAVPFHARKPAWVRPRVRHGSEVLELKRLVGQLSLVTVCEEAGCPNLSECWKDGTATFMINGERCTRACTFCLVDTSHPLPLDPGEPDRVAAAVAALDLEFAVVTAVARDDLADGGAEAFARTIRAIKLARPTTRVEVLIPDFKGSAAALDTVLEAGPDVLNHNLETVLRLQRAVRPSAHYARSLAVLSRAQRAGFVTKSGLMVGLGESFDELREAMGDLAAAGVSILTVGQYLRPTQWHAPVARYWHPEEFDMIRDYATELGFRFVEASPLARSSYHAKRGSDAAQVLAERA</sequence>
<dbReference type="HOGENOM" id="CLU_033144_5_0_11"/>
<dbReference type="CDD" id="cd16444">
    <property type="entry name" value="LipB"/>
    <property type="match status" value="1"/>
</dbReference>
<organism evidence="15 16">
    <name type="scientific">Acidimicrobium ferrooxidans (strain DSM 10331 / JCM 15462 / NBRC 103882 / ICP)</name>
    <dbReference type="NCBI Taxonomy" id="525909"/>
    <lineage>
        <taxon>Bacteria</taxon>
        <taxon>Bacillati</taxon>
        <taxon>Actinomycetota</taxon>
        <taxon>Acidimicrobiia</taxon>
        <taxon>Acidimicrobiales</taxon>
        <taxon>Acidimicrobiaceae</taxon>
        <taxon>Acidimicrobium</taxon>
    </lineage>
</organism>
<comment type="function">
    <text evidence="12">Catalyzes the radical-mediated insertion of two sulfur atoms into the C-6 and C-8 positions of the octanoyl moiety bound to the lipoyl domains of lipoate-dependent enzymes, thereby converting the octanoylated domains into lipoylated derivatives.</text>
</comment>
<dbReference type="HAMAP" id="MF_00206">
    <property type="entry name" value="Lipoyl_synth"/>
    <property type="match status" value="1"/>
</dbReference>
<feature type="binding site" evidence="12">
    <location>
        <position position="307"/>
    </location>
    <ligand>
        <name>[4Fe-4S] cluster</name>
        <dbReference type="ChEBI" id="CHEBI:49883"/>
        <label>2</label>
        <note>4Fe-4S-S-AdoMet</note>
    </ligand>
</feature>
<comment type="similarity">
    <text evidence="11">Belongs to the LipB family.</text>
</comment>
<dbReference type="eggNOG" id="COG0320">
    <property type="taxonomic scope" value="Bacteria"/>
</dbReference>
<dbReference type="SFLD" id="SFLDG01058">
    <property type="entry name" value="lipoyl_synthase_like"/>
    <property type="match status" value="1"/>
</dbReference>
<dbReference type="GO" id="GO:0051539">
    <property type="term" value="F:4 iron, 4 sulfur cluster binding"/>
    <property type="evidence" value="ECO:0007669"/>
    <property type="project" value="UniProtKB-UniRule"/>
</dbReference>
<feature type="binding site" evidence="11">
    <location>
        <begin position="69"/>
        <end position="76"/>
    </location>
    <ligand>
        <name>substrate</name>
    </ligand>
</feature>
<dbReference type="GO" id="GO:0005737">
    <property type="term" value="C:cytoplasm"/>
    <property type="evidence" value="ECO:0007669"/>
    <property type="project" value="UniProtKB-SubCell"/>
</dbReference>
<feature type="site" description="Lowers pKa of active site Cys" evidence="11">
    <location>
        <position position="136"/>
    </location>
</feature>
<dbReference type="PROSITE" id="PS51733">
    <property type="entry name" value="BPL_LPL_CATALYTIC"/>
    <property type="match status" value="1"/>
</dbReference>
<feature type="binding site" evidence="12">
    <location>
        <position position="286"/>
    </location>
    <ligand>
        <name>[4Fe-4S] cluster</name>
        <dbReference type="ChEBI" id="CHEBI:49883"/>
        <label>1</label>
    </ligand>
</feature>
<dbReference type="CDD" id="cd01335">
    <property type="entry name" value="Radical_SAM"/>
    <property type="match status" value="1"/>
</dbReference>
<gene>
    <name evidence="11" type="primary">lipB</name>
    <name evidence="12" type="synonym">lipA</name>
    <name evidence="15" type="ordered locus">Afer_0719</name>
</gene>
<feature type="binding site" evidence="12">
    <location>
        <position position="314"/>
    </location>
    <ligand>
        <name>[4Fe-4S] cluster</name>
        <dbReference type="ChEBI" id="CHEBI:49883"/>
        <label>2</label>
        <note>4Fe-4S-S-AdoMet</note>
    </ligand>
</feature>
<dbReference type="InterPro" id="IPR006638">
    <property type="entry name" value="Elp3/MiaA/NifB-like_rSAM"/>
</dbReference>
<keyword evidence="7 12" id="KW-0411">Iron-sulfur</keyword>
<dbReference type="Gene3D" id="3.20.20.70">
    <property type="entry name" value="Aldolase class I"/>
    <property type="match status" value="1"/>
</dbReference>
<evidence type="ECO:0000256" key="9">
    <source>
        <dbReference type="ARBA" id="ARBA00024732"/>
    </source>
</evidence>
<evidence type="ECO:0000256" key="8">
    <source>
        <dbReference type="ARBA" id="ARBA00023315"/>
    </source>
</evidence>
<dbReference type="STRING" id="525909.Afer_0719"/>
<evidence type="ECO:0000256" key="3">
    <source>
        <dbReference type="ARBA" id="ARBA00022679"/>
    </source>
</evidence>
<keyword evidence="5 12" id="KW-0479">Metal-binding</keyword>
<dbReference type="InterPro" id="IPR020605">
    <property type="entry name" value="Octanoyltransferase_CS"/>
</dbReference>
<dbReference type="InterPro" id="IPR045864">
    <property type="entry name" value="aa-tRNA-synth_II/BPL/LPL"/>
</dbReference>
<dbReference type="EC" id="2.8.1.8" evidence="12"/>
<comment type="pathway">
    <text evidence="1 11">Protein modification; protein lipoylation via endogenous pathway; protein N(6)-(lipoyl)lysine from octanoyl-[acyl-carrier-protein]: step 1/2.</text>
</comment>
<dbReference type="OrthoDB" id="9787898at2"/>
<accession>C7LY61</accession>
<dbReference type="NCBIfam" id="NF004019">
    <property type="entry name" value="PRK05481.1"/>
    <property type="match status" value="1"/>
</dbReference>
<dbReference type="NCBIfam" id="NF010925">
    <property type="entry name" value="PRK14345.1"/>
    <property type="match status" value="1"/>
</dbReference>
<comment type="catalytic activity">
    <reaction evidence="10 12">
        <text>[[Fe-S] cluster scaffold protein carrying a second [4Fe-4S](2+) cluster] + N(6)-octanoyl-L-lysyl-[protein] + 2 oxidized [2Fe-2S]-[ferredoxin] + 2 S-adenosyl-L-methionine + 4 H(+) = [[Fe-S] cluster scaffold protein] + N(6)-[(R)-dihydrolipoyl]-L-lysyl-[protein] + 4 Fe(3+) + 2 hydrogen sulfide + 2 5'-deoxyadenosine + 2 L-methionine + 2 reduced [2Fe-2S]-[ferredoxin]</text>
        <dbReference type="Rhea" id="RHEA:16585"/>
        <dbReference type="Rhea" id="RHEA-COMP:9928"/>
        <dbReference type="Rhea" id="RHEA-COMP:10000"/>
        <dbReference type="Rhea" id="RHEA-COMP:10001"/>
        <dbReference type="Rhea" id="RHEA-COMP:10475"/>
        <dbReference type="Rhea" id="RHEA-COMP:14568"/>
        <dbReference type="Rhea" id="RHEA-COMP:14569"/>
        <dbReference type="ChEBI" id="CHEBI:15378"/>
        <dbReference type="ChEBI" id="CHEBI:17319"/>
        <dbReference type="ChEBI" id="CHEBI:29034"/>
        <dbReference type="ChEBI" id="CHEBI:29919"/>
        <dbReference type="ChEBI" id="CHEBI:33722"/>
        <dbReference type="ChEBI" id="CHEBI:33737"/>
        <dbReference type="ChEBI" id="CHEBI:33738"/>
        <dbReference type="ChEBI" id="CHEBI:57844"/>
        <dbReference type="ChEBI" id="CHEBI:59789"/>
        <dbReference type="ChEBI" id="CHEBI:78809"/>
        <dbReference type="ChEBI" id="CHEBI:83100"/>
        <dbReference type="EC" id="2.8.1.8"/>
    </reaction>
</comment>
<feature type="binding site" evidence="12">
    <location>
        <position position="292"/>
    </location>
    <ligand>
        <name>[4Fe-4S] cluster</name>
        <dbReference type="ChEBI" id="CHEBI:49883"/>
        <label>1</label>
    </ligand>
</feature>
<evidence type="ECO:0000256" key="11">
    <source>
        <dbReference type="HAMAP-Rule" id="MF_00013"/>
    </source>
</evidence>
<protein>
    <recommendedName>
        <fullName evidence="11 12">Multifunctional fusion protein</fullName>
    </recommendedName>
    <domain>
        <recommendedName>
            <fullName evidence="12">Lipoyl synthase</fullName>
            <ecNumber evidence="12">2.8.1.8</ecNumber>
        </recommendedName>
        <alternativeName>
            <fullName evidence="12">Lip-syn</fullName>
        </alternativeName>
        <alternativeName>
            <fullName evidence="12">Lipoate synthase</fullName>
        </alternativeName>
        <alternativeName>
            <fullName evidence="12">Lipoic acid synthase</fullName>
        </alternativeName>
        <alternativeName>
            <fullName evidence="12">Sulfur insertion protein LipA</fullName>
            <shortName evidence="12">LS</shortName>
        </alternativeName>
    </domain>
    <domain>
        <recommendedName>
            <fullName evidence="11">Octanoyltransferase</fullName>
            <ecNumber evidence="11">2.3.1.181</ecNumber>
        </recommendedName>
        <alternativeName>
            <fullName evidence="11">Lipoate-protein ligase B</fullName>
        </alternativeName>
        <alternativeName>
            <fullName evidence="11">Lipoyl/octanoyl transferase</fullName>
        </alternativeName>
        <alternativeName>
            <fullName evidence="11">Octanoyl-[acyl-carrier-protein]-protein N-octanoyltransferase</fullName>
        </alternativeName>
    </domain>
</protein>
<comment type="catalytic activity">
    <reaction evidence="11">
        <text>octanoyl-[ACP] + L-lysyl-[protein] = N(6)-octanoyl-L-lysyl-[protein] + holo-[ACP] + H(+)</text>
        <dbReference type="Rhea" id="RHEA:17665"/>
        <dbReference type="Rhea" id="RHEA-COMP:9636"/>
        <dbReference type="Rhea" id="RHEA-COMP:9685"/>
        <dbReference type="Rhea" id="RHEA-COMP:9752"/>
        <dbReference type="Rhea" id="RHEA-COMP:9928"/>
        <dbReference type="ChEBI" id="CHEBI:15378"/>
        <dbReference type="ChEBI" id="CHEBI:29969"/>
        <dbReference type="ChEBI" id="CHEBI:64479"/>
        <dbReference type="ChEBI" id="CHEBI:78463"/>
        <dbReference type="ChEBI" id="CHEBI:78809"/>
        <dbReference type="EC" id="2.3.1.181"/>
    </reaction>
</comment>
<feature type="binding site" evidence="12">
    <location>
        <position position="311"/>
    </location>
    <ligand>
        <name>[4Fe-4S] cluster</name>
        <dbReference type="ChEBI" id="CHEBI:49883"/>
        <label>2</label>
        <note>4Fe-4S-S-AdoMet</note>
    </ligand>
</feature>
<keyword evidence="6 12" id="KW-0408">Iron</keyword>
<evidence type="ECO:0000256" key="4">
    <source>
        <dbReference type="ARBA" id="ARBA00022691"/>
    </source>
</evidence>
<dbReference type="PANTHER" id="PTHR10949:SF0">
    <property type="entry name" value="LIPOYL SYNTHASE, MITOCHONDRIAL"/>
    <property type="match status" value="1"/>
</dbReference>
<keyword evidence="3 11" id="KW-0808">Transferase</keyword>
<dbReference type="InterPro" id="IPR004143">
    <property type="entry name" value="BPL_LPL_catalytic"/>
</dbReference>
<dbReference type="KEGG" id="afo:Afer_0719"/>
<comment type="subcellular location">
    <subcellularLocation>
        <location evidence="11">Cytoplasm</location>
    </subcellularLocation>
</comment>
<evidence type="ECO:0000256" key="5">
    <source>
        <dbReference type="ARBA" id="ARBA00022723"/>
    </source>
</evidence>
<feature type="binding site" evidence="11">
    <location>
        <begin position="152"/>
        <end position="154"/>
    </location>
    <ligand>
        <name>substrate</name>
    </ligand>
</feature>
<dbReference type="PANTHER" id="PTHR10949">
    <property type="entry name" value="LIPOYL SYNTHASE"/>
    <property type="match status" value="1"/>
</dbReference>
<evidence type="ECO:0000256" key="7">
    <source>
        <dbReference type="ARBA" id="ARBA00023014"/>
    </source>
</evidence>
<reference evidence="15 16" key="1">
    <citation type="journal article" date="2009" name="Stand. Genomic Sci.">
        <title>Complete genome sequence of Acidimicrobium ferrooxidans type strain (ICP).</title>
        <authorList>
            <person name="Clum A."/>
            <person name="Nolan M."/>
            <person name="Lang E."/>
            <person name="Glavina Del Rio T."/>
            <person name="Tice H."/>
            <person name="Copeland A."/>
            <person name="Cheng J.F."/>
            <person name="Lucas S."/>
            <person name="Chen F."/>
            <person name="Bruce D."/>
            <person name="Goodwin L."/>
            <person name="Pitluck S."/>
            <person name="Ivanova N."/>
            <person name="Mavrommatis K."/>
            <person name="Mikhailova N."/>
            <person name="Pati A."/>
            <person name="Chen A."/>
            <person name="Palaniappan K."/>
            <person name="Goker M."/>
            <person name="Spring S."/>
            <person name="Land M."/>
            <person name="Hauser L."/>
            <person name="Chang Y.J."/>
            <person name="Jeffries C.C."/>
            <person name="Chain P."/>
            <person name="Bristow J."/>
            <person name="Eisen J.A."/>
            <person name="Markowitz V."/>
            <person name="Hugenholtz P."/>
            <person name="Kyrpides N.C."/>
            <person name="Klenk H.P."/>
            <person name="Lapidus A."/>
        </authorList>
    </citation>
    <scope>NUCLEOTIDE SEQUENCE [LARGE SCALE GENOMIC DNA]</scope>
    <source>
        <strain evidence="16">DSM 10331 / JCM 15462 / NBRC 103882 / ICP</strain>
    </source>
</reference>
<keyword evidence="2 12" id="KW-0004">4Fe-4S</keyword>
<keyword evidence="11" id="KW-0963">Cytoplasm</keyword>
<feature type="active site" description="Acyl-thioester intermediate" evidence="11">
    <location>
        <position position="170"/>
    </location>
</feature>
<dbReference type="UniPathway" id="UPA00538">
    <property type="reaction ID" value="UER00592"/>
</dbReference>
<dbReference type="eggNOG" id="COG0321">
    <property type="taxonomic scope" value="Bacteria"/>
</dbReference>
<evidence type="ECO:0000256" key="10">
    <source>
        <dbReference type="ARBA" id="ARBA00047326"/>
    </source>
</evidence>
<dbReference type="Proteomes" id="UP000000771">
    <property type="component" value="Chromosome"/>
</dbReference>
<dbReference type="SFLD" id="SFLDS00029">
    <property type="entry name" value="Radical_SAM"/>
    <property type="match status" value="1"/>
</dbReference>
<keyword evidence="8 11" id="KW-0012">Acyltransferase</keyword>
<dbReference type="HAMAP" id="MF_00013">
    <property type="entry name" value="LipB"/>
    <property type="match status" value="1"/>
</dbReference>
<evidence type="ECO:0000259" key="14">
    <source>
        <dbReference type="PROSITE" id="PS51918"/>
    </source>
</evidence>
<keyword evidence="4 12" id="KW-0949">S-adenosyl-L-methionine</keyword>
<dbReference type="EC" id="2.3.1.181" evidence="11"/>
<evidence type="ECO:0000256" key="6">
    <source>
        <dbReference type="ARBA" id="ARBA00023004"/>
    </source>
</evidence>
<evidence type="ECO:0000256" key="2">
    <source>
        <dbReference type="ARBA" id="ARBA00022485"/>
    </source>
</evidence>